<dbReference type="PROSITE" id="PS50967">
    <property type="entry name" value="HRDC"/>
    <property type="match status" value="1"/>
</dbReference>
<feature type="domain" description="HRDC" evidence="1">
    <location>
        <begin position="76"/>
        <end position="156"/>
    </location>
</feature>
<dbReference type="Proteomes" id="UP000239089">
    <property type="component" value="Unassembled WGS sequence"/>
</dbReference>
<dbReference type="Gene3D" id="1.10.150.80">
    <property type="entry name" value="HRDC domain"/>
    <property type="match status" value="1"/>
</dbReference>
<sequence length="163" mass="17947">MKFFACPSLDDDAEASAALNQLLASHRIISVEKNFVQDGQTSFWAICVTYIDHAGASRPPAPATKRGKVDYREILPETEFATFAKLRSLRKFLADREGVPAYALFTNEQLAAMVQRRVASMTALREIDGVGEARAEKYGEDFLAILRAECFDATTIEGEGHAA</sequence>
<dbReference type="InterPro" id="IPR010997">
    <property type="entry name" value="HRDC-like_sf"/>
</dbReference>
<dbReference type="EMBL" id="NHSJ01000105">
    <property type="protein sequence ID" value="PPQ28651.1"/>
    <property type="molecule type" value="Genomic_DNA"/>
</dbReference>
<evidence type="ECO:0000313" key="2">
    <source>
        <dbReference type="EMBL" id="PPQ28651.1"/>
    </source>
</evidence>
<comment type="caution">
    <text evidence="2">The sequence shown here is derived from an EMBL/GenBank/DDBJ whole genome shotgun (WGS) entry which is preliminary data.</text>
</comment>
<dbReference type="GO" id="GO:0000166">
    <property type="term" value="F:nucleotide binding"/>
    <property type="evidence" value="ECO:0007669"/>
    <property type="project" value="InterPro"/>
</dbReference>
<proteinExistence type="predicted"/>
<dbReference type="SUPFAM" id="SSF47819">
    <property type="entry name" value="HRDC-like"/>
    <property type="match status" value="1"/>
</dbReference>
<dbReference type="SMART" id="SM00341">
    <property type="entry name" value="HRDC"/>
    <property type="match status" value="1"/>
</dbReference>
<dbReference type="Pfam" id="PF00570">
    <property type="entry name" value="HRDC"/>
    <property type="match status" value="1"/>
</dbReference>
<name>A0A2S6N204_9HYPH</name>
<dbReference type="GO" id="GO:0003676">
    <property type="term" value="F:nucleic acid binding"/>
    <property type="evidence" value="ECO:0007669"/>
    <property type="project" value="InterPro"/>
</dbReference>
<protein>
    <recommendedName>
        <fullName evidence="1">HRDC domain-containing protein</fullName>
    </recommendedName>
</protein>
<keyword evidence="3" id="KW-1185">Reference proteome</keyword>
<gene>
    <name evidence="2" type="ORF">CCR94_17160</name>
</gene>
<dbReference type="InterPro" id="IPR044876">
    <property type="entry name" value="HRDC_dom_sf"/>
</dbReference>
<evidence type="ECO:0000313" key="3">
    <source>
        <dbReference type="Proteomes" id="UP000239089"/>
    </source>
</evidence>
<accession>A0A2S6N204</accession>
<evidence type="ECO:0000259" key="1">
    <source>
        <dbReference type="PROSITE" id="PS50967"/>
    </source>
</evidence>
<organism evidence="2 3">
    <name type="scientific">Rhodoblastus sphagnicola</name>
    <dbReference type="NCBI Taxonomy" id="333368"/>
    <lineage>
        <taxon>Bacteria</taxon>
        <taxon>Pseudomonadati</taxon>
        <taxon>Pseudomonadota</taxon>
        <taxon>Alphaproteobacteria</taxon>
        <taxon>Hyphomicrobiales</taxon>
        <taxon>Rhodoblastaceae</taxon>
        <taxon>Rhodoblastus</taxon>
    </lineage>
</organism>
<dbReference type="InterPro" id="IPR002121">
    <property type="entry name" value="HRDC_dom"/>
</dbReference>
<reference evidence="2 3" key="1">
    <citation type="journal article" date="2018" name="Arch. Microbiol.">
        <title>New insights into the metabolic potential of the phototrophic purple bacterium Rhodopila globiformis DSM 161(T) from its draft genome sequence and evidence for a vanadium-dependent nitrogenase.</title>
        <authorList>
            <person name="Imhoff J.F."/>
            <person name="Rahn T."/>
            <person name="Kunzel S."/>
            <person name="Neulinger S.C."/>
        </authorList>
    </citation>
    <scope>NUCLEOTIDE SEQUENCE [LARGE SCALE GENOMIC DNA]</scope>
    <source>
        <strain evidence="2 3">DSM 16996</strain>
    </source>
</reference>
<dbReference type="RefSeq" id="WP_104509077.1">
    <property type="nucleotide sequence ID" value="NZ_JACIGC010000016.1"/>
</dbReference>
<dbReference type="AlphaFoldDB" id="A0A2S6N204"/>